<reference evidence="3" key="2">
    <citation type="submission" date="2025-09" db="UniProtKB">
        <authorList>
            <consortium name="Ensembl"/>
        </authorList>
    </citation>
    <scope>IDENTIFICATION</scope>
</reference>
<protein>
    <submittedName>
        <fullName evidence="3">ATM interactor</fullName>
    </submittedName>
</protein>
<sequence length="831" mass="91103">MLKRLAICVRLFPSRNSNGNVTNNVTSRREHASFMTLMDKHRRGDPPEVSALLRRLAPFVRLDSRKMAATASEARGAHLYRNSKVCSPSQEDKGPPSQPREIIKPSITELTKEVRTNILCTVEGCGKILPNTPALNMHLVKSHRVKDGLINPTVRKDMKGSQKLYCCPIEGCPRGPNRPFSQFSLVKQHFMKMHAERKHRCAKCSNCYSTEWDLRRHAEDCGKTYHCTCGCPYASRAALLSHIYRTGHEVPTEHRYPPVKKRKMEGLTVGSTKVKLTEQPCPLEKEFHAAIPSADGVSKSDTTNQNLSPSKGIPKLLLPKPKVALLNVPVMQFAHVPVLLSSADSTPVRSVVLAVNNQASLMSTVHLVPQSGSVMPTVNTKTWNLRETVPLPRLGLDPVSTGIQVNLESITSGQNSGDPTEKNSTSTNIQTDISYLSKSFTPGSTCILSESSVSSCSQTDISVSAQVQLPVSVETQTFPSQSKVTSSIGAQTCLPTYNITRETQTCASLGVTEDRGQMDQAIMCTDLFDSSSLSVSTQTTVKERPFRTDAVEESLNCSSSGLYDHKSVGVMCFGSQTELLQTNAMADNQTQTMALFNDLENILSHSMTSSPLSNATVVCEPGLTSVPEHNASIDFDFEEFLNAAHIQTQTEESELGTLTSETPLESLDIETQTDFLFLDYPAQNDNNPRPQSNYLGLETFDTQTQTDLNFLLDTNDPVPLGNFLKQSGFSMSIEASDSETHKPVQAVSPASAQDSQIKLSSTETQTVSSSFESLGHLFLTSNETQTVMDDFLMADLAWNMDSHFSSVETQTCEELCSLSTRRNAAAECLSL</sequence>
<dbReference type="InterPro" id="IPR056380">
    <property type="entry name" value="Znf_C2H2_ASCIZ_4th"/>
</dbReference>
<reference evidence="3" key="1">
    <citation type="submission" date="2025-08" db="UniProtKB">
        <authorList>
            <consortium name="Ensembl"/>
        </authorList>
    </citation>
    <scope>IDENTIFICATION</scope>
</reference>
<dbReference type="InterPro" id="IPR056381">
    <property type="entry name" value="Znf_C2HC_ASCIZ_3rd"/>
</dbReference>
<dbReference type="PANTHER" id="PTHR46664">
    <property type="entry name" value="ATM INTERACTOR"/>
    <property type="match status" value="1"/>
</dbReference>
<accession>A0A3B3R5T3</accession>
<feature type="region of interest" description="Disordered" evidence="1">
    <location>
        <begin position="409"/>
        <end position="428"/>
    </location>
</feature>
<evidence type="ECO:0000313" key="3">
    <source>
        <dbReference type="Ensembl" id="ENSPKIP00000013026.1"/>
    </source>
</evidence>
<dbReference type="PROSITE" id="PS00028">
    <property type="entry name" value="ZINC_FINGER_C2H2_1"/>
    <property type="match status" value="1"/>
</dbReference>
<evidence type="ECO:0000256" key="1">
    <source>
        <dbReference type="SAM" id="MobiDB-lite"/>
    </source>
</evidence>
<dbReference type="InterPro" id="IPR056545">
    <property type="entry name" value="C2H2_ASCIZ_1st_2nd"/>
</dbReference>
<dbReference type="SMART" id="SM00355">
    <property type="entry name" value="ZnF_C2H2"/>
    <property type="match status" value="3"/>
</dbReference>
<dbReference type="InterPro" id="IPR013087">
    <property type="entry name" value="Znf_C2H2_type"/>
</dbReference>
<dbReference type="PANTHER" id="PTHR46664:SF1">
    <property type="entry name" value="ATM INTERACTOR"/>
    <property type="match status" value="1"/>
</dbReference>
<dbReference type="InterPro" id="IPR055303">
    <property type="entry name" value="ATMIN"/>
</dbReference>
<feature type="domain" description="C2H2-type" evidence="2">
    <location>
        <begin position="120"/>
        <end position="143"/>
    </location>
</feature>
<dbReference type="STRING" id="1676925.ENSPKIP00000013026"/>
<evidence type="ECO:0000313" key="4">
    <source>
        <dbReference type="Proteomes" id="UP000261540"/>
    </source>
</evidence>
<keyword evidence="4" id="KW-1185">Reference proteome</keyword>
<dbReference type="Pfam" id="PF24761">
    <property type="entry name" value="C2H2_ASCIZ_4th"/>
    <property type="match status" value="1"/>
</dbReference>
<dbReference type="Ensembl" id="ENSPKIT00000037439.1">
    <property type="protein sequence ID" value="ENSPKIP00000013026.1"/>
    <property type="gene ID" value="ENSPKIG00000000615.1"/>
</dbReference>
<dbReference type="GO" id="GO:0045944">
    <property type="term" value="P:positive regulation of transcription by RNA polymerase II"/>
    <property type="evidence" value="ECO:0007669"/>
    <property type="project" value="InterPro"/>
</dbReference>
<dbReference type="GO" id="GO:0000981">
    <property type="term" value="F:DNA-binding transcription factor activity, RNA polymerase II-specific"/>
    <property type="evidence" value="ECO:0007669"/>
    <property type="project" value="TreeGrafter"/>
</dbReference>
<dbReference type="GO" id="GO:0000976">
    <property type="term" value="F:transcription cis-regulatory region binding"/>
    <property type="evidence" value="ECO:0007669"/>
    <property type="project" value="InterPro"/>
</dbReference>
<evidence type="ECO:0000259" key="2">
    <source>
        <dbReference type="PROSITE" id="PS00028"/>
    </source>
</evidence>
<organism evidence="3 4">
    <name type="scientific">Paramormyrops kingsleyae</name>
    <dbReference type="NCBI Taxonomy" id="1676925"/>
    <lineage>
        <taxon>Eukaryota</taxon>
        <taxon>Metazoa</taxon>
        <taxon>Chordata</taxon>
        <taxon>Craniata</taxon>
        <taxon>Vertebrata</taxon>
        <taxon>Euteleostomi</taxon>
        <taxon>Actinopterygii</taxon>
        <taxon>Neopterygii</taxon>
        <taxon>Teleostei</taxon>
        <taxon>Osteoglossocephala</taxon>
        <taxon>Osteoglossomorpha</taxon>
        <taxon>Osteoglossiformes</taxon>
        <taxon>Mormyridae</taxon>
        <taxon>Paramormyrops</taxon>
    </lineage>
</organism>
<dbReference type="Pfam" id="PF24757">
    <property type="entry name" value="C2H2_ASCIZ"/>
    <property type="match status" value="2"/>
</dbReference>
<feature type="region of interest" description="Disordered" evidence="1">
    <location>
        <begin position="80"/>
        <end position="101"/>
    </location>
</feature>
<dbReference type="Pfam" id="PF24759">
    <property type="entry name" value="C2HC_ASCIZ"/>
    <property type="match status" value="1"/>
</dbReference>
<dbReference type="AlphaFoldDB" id="A0A3B3R5T3"/>
<proteinExistence type="predicted"/>
<dbReference type="GeneTree" id="ENSGT00390000013091"/>
<name>A0A3B3R5T3_9TELE</name>
<dbReference type="Proteomes" id="UP000261540">
    <property type="component" value="Unplaced"/>
</dbReference>
<dbReference type="Gene3D" id="3.30.160.60">
    <property type="entry name" value="Classic Zinc Finger"/>
    <property type="match status" value="1"/>
</dbReference>
<dbReference type="GO" id="GO:0005634">
    <property type="term" value="C:nucleus"/>
    <property type="evidence" value="ECO:0007669"/>
    <property type="project" value="TreeGrafter"/>
</dbReference>